<dbReference type="PANTHER" id="PTHR30055">
    <property type="entry name" value="HTH-TYPE TRANSCRIPTIONAL REGULATOR RUTR"/>
    <property type="match status" value="1"/>
</dbReference>
<dbReference type="Gene3D" id="1.10.10.60">
    <property type="entry name" value="Homeodomain-like"/>
    <property type="match status" value="1"/>
</dbReference>
<dbReference type="RefSeq" id="WP_266000021.1">
    <property type="nucleotide sequence ID" value="NZ_JAPJDN010000034.1"/>
</dbReference>
<dbReference type="InterPro" id="IPR050109">
    <property type="entry name" value="HTH-type_TetR-like_transc_reg"/>
</dbReference>
<evidence type="ECO:0000313" key="7">
    <source>
        <dbReference type="Proteomes" id="UP001300745"/>
    </source>
</evidence>
<accession>A0ABT3SM11</accession>
<dbReference type="InterPro" id="IPR036271">
    <property type="entry name" value="Tet_transcr_reg_TetR-rel_C_sf"/>
</dbReference>
<dbReference type="Pfam" id="PF17932">
    <property type="entry name" value="TetR_C_24"/>
    <property type="match status" value="1"/>
</dbReference>
<dbReference type="InterPro" id="IPR001647">
    <property type="entry name" value="HTH_TetR"/>
</dbReference>
<dbReference type="PRINTS" id="PR00455">
    <property type="entry name" value="HTHTETR"/>
</dbReference>
<protein>
    <submittedName>
        <fullName evidence="6">TetR/AcrR family transcriptional regulator</fullName>
    </submittedName>
</protein>
<evidence type="ECO:0000259" key="5">
    <source>
        <dbReference type="PROSITE" id="PS50977"/>
    </source>
</evidence>
<keyword evidence="1" id="KW-0805">Transcription regulation</keyword>
<proteinExistence type="predicted"/>
<comment type="caution">
    <text evidence="6">The sequence shown here is derived from an EMBL/GenBank/DDBJ whole genome shotgun (WGS) entry which is preliminary data.</text>
</comment>
<feature type="DNA-binding region" description="H-T-H motif" evidence="4">
    <location>
        <begin position="33"/>
        <end position="52"/>
    </location>
</feature>
<reference evidence="6 7" key="1">
    <citation type="submission" date="2022-11" db="EMBL/GenBank/DDBJ databases">
        <title>Mycobacterium sp. nov.</title>
        <authorList>
            <person name="Papic B."/>
            <person name="Spicic S."/>
            <person name="Duvnjak S."/>
        </authorList>
    </citation>
    <scope>NUCLEOTIDE SEQUENCE [LARGE SCALE GENOMIC DNA]</scope>
    <source>
        <strain evidence="6 7">CVI_P4</strain>
    </source>
</reference>
<evidence type="ECO:0000256" key="1">
    <source>
        <dbReference type="ARBA" id="ARBA00023015"/>
    </source>
</evidence>
<dbReference type="InterPro" id="IPR041490">
    <property type="entry name" value="KstR2_TetR_C"/>
</dbReference>
<dbReference type="SUPFAM" id="SSF48498">
    <property type="entry name" value="Tetracyclin repressor-like, C-terminal domain"/>
    <property type="match status" value="1"/>
</dbReference>
<dbReference type="Pfam" id="PF00440">
    <property type="entry name" value="TetR_N"/>
    <property type="match status" value="1"/>
</dbReference>
<sequence length="226" mass="24983">MTKPRGVSFEKMEQAILEAAAELFDRKGFNQTTLQDIADAIGMARPSLYHYFDNREQILAAGIDLLSKQRDIITEGLRELDGDPLHRLTALILGLGQLISEHPVWIRIALRDEAALPDDARARDRASRLAYFHLLARTLDEGSEAGYLRVHDAPATALTIIAALSGMQGHYVATIDKSPEEAMRLAVDVILHGVVEPTRRTGTPVERGLQLIREGTELIQRATSTP</sequence>
<gene>
    <name evidence="6" type="ORF">ORI27_26225</name>
</gene>
<dbReference type="Proteomes" id="UP001300745">
    <property type="component" value="Unassembled WGS sequence"/>
</dbReference>
<organism evidence="6 7">
    <name type="scientific">Mycobacterium pinniadriaticum</name>
    <dbReference type="NCBI Taxonomy" id="2994102"/>
    <lineage>
        <taxon>Bacteria</taxon>
        <taxon>Bacillati</taxon>
        <taxon>Actinomycetota</taxon>
        <taxon>Actinomycetes</taxon>
        <taxon>Mycobacteriales</taxon>
        <taxon>Mycobacteriaceae</taxon>
        <taxon>Mycobacterium</taxon>
    </lineage>
</organism>
<keyword evidence="7" id="KW-1185">Reference proteome</keyword>
<dbReference type="EMBL" id="JAPJDO010000034">
    <property type="protein sequence ID" value="MCX2940198.1"/>
    <property type="molecule type" value="Genomic_DNA"/>
</dbReference>
<dbReference type="PROSITE" id="PS50977">
    <property type="entry name" value="HTH_TETR_2"/>
    <property type="match status" value="1"/>
</dbReference>
<evidence type="ECO:0000313" key="6">
    <source>
        <dbReference type="EMBL" id="MCX2940198.1"/>
    </source>
</evidence>
<feature type="domain" description="HTH tetR-type" evidence="5">
    <location>
        <begin position="10"/>
        <end position="70"/>
    </location>
</feature>
<dbReference type="Gene3D" id="1.10.357.10">
    <property type="entry name" value="Tetracycline Repressor, domain 2"/>
    <property type="match status" value="1"/>
</dbReference>
<name>A0ABT3SM11_9MYCO</name>
<dbReference type="PANTHER" id="PTHR30055:SF234">
    <property type="entry name" value="HTH-TYPE TRANSCRIPTIONAL REGULATOR BETI"/>
    <property type="match status" value="1"/>
</dbReference>
<evidence type="ECO:0000256" key="4">
    <source>
        <dbReference type="PROSITE-ProRule" id="PRU00335"/>
    </source>
</evidence>
<dbReference type="SUPFAM" id="SSF46689">
    <property type="entry name" value="Homeodomain-like"/>
    <property type="match status" value="1"/>
</dbReference>
<keyword evidence="2 4" id="KW-0238">DNA-binding</keyword>
<evidence type="ECO:0000256" key="2">
    <source>
        <dbReference type="ARBA" id="ARBA00023125"/>
    </source>
</evidence>
<dbReference type="InterPro" id="IPR009057">
    <property type="entry name" value="Homeodomain-like_sf"/>
</dbReference>
<evidence type="ECO:0000256" key="3">
    <source>
        <dbReference type="ARBA" id="ARBA00023163"/>
    </source>
</evidence>
<keyword evidence="3" id="KW-0804">Transcription</keyword>